<protein>
    <submittedName>
        <fullName evidence="7">Putative major fimbrial protein SthE</fullName>
    </submittedName>
</protein>
<dbReference type="AlphaFoldDB" id="A0A3S5F1H6"/>
<keyword evidence="4" id="KW-0281">Fimbrium</keyword>
<dbReference type="Pfam" id="PF00419">
    <property type="entry name" value="Fimbrial"/>
    <property type="match status" value="1"/>
</dbReference>
<evidence type="ECO:0000256" key="2">
    <source>
        <dbReference type="ARBA" id="ARBA00006671"/>
    </source>
</evidence>
<feature type="domain" description="Fimbrial-type adhesion" evidence="6">
    <location>
        <begin position="219"/>
        <end position="397"/>
    </location>
</feature>
<comment type="subcellular location">
    <subcellularLocation>
        <location evidence="1">Fimbrium</location>
    </subcellularLocation>
</comment>
<evidence type="ECO:0000313" key="7">
    <source>
        <dbReference type="EMBL" id="VEI64239.1"/>
    </source>
</evidence>
<reference evidence="7 8" key="1">
    <citation type="submission" date="2018-12" db="EMBL/GenBank/DDBJ databases">
        <authorList>
            <consortium name="Pathogen Informatics"/>
        </authorList>
    </citation>
    <scope>NUCLEOTIDE SEQUENCE [LARGE SCALE GENOMIC DNA]</scope>
    <source>
        <strain evidence="7 8">NCTC13193</strain>
    </source>
</reference>
<dbReference type="InterPro" id="IPR000259">
    <property type="entry name" value="Adhesion_dom_fimbrial"/>
</dbReference>
<gene>
    <name evidence="7" type="ORF">NCTC13193_01057</name>
</gene>
<dbReference type="Proteomes" id="UP000270487">
    <property type="component" value="Chromosome"/>
</dbReference>
<feature type="signal peptide" evidence="5">
    <location>
        <begin position="1"/>
        <end position="26"/>
    </location>
</feature>
<evidence type="ECO:0000313" key="8">
    <source>
        <dbReference type="Proteomes" id="UP000270487"/>
    </source>
</evidence>
<dbReference type="InterPro" id="IPR008966">
    <property type="entry name" value="Adhesion_dom_sf"/>
</dbReference>
<feature type="chain" id="PRO_5018610570" evidence="5">
    <location>
        <begin position="27"/>
        <end position="398"/>
    </location>
</feature>
<evidence type="ECO:0000256" key="4">
    <source>
        <dbReference type="ARBA" id="ARBA00023263"/>
    </source>
</evidence>
<organism evidence="7 8">
    <name type="scientific">Serratia fonticola</name>
    <dbReference type="NCBI Taxonomy" id="47917"/>
    <lineage>
        <taxon>Bacteria</taxon>
        <taxon>Pseudomonadati</taxon>
        <taxon>Pseudomonadota</taxon>
        <taxon>Gammaproteobacteria</taxon>
        <taxon>Enterobacterales</taxon>
        <taxon>Yersiniaceae</taxon>
        <taxon>Serratia</taxon>
    </lineage>
</organism>
<sequence length="398" mass="41387">MNLSINKVSGLLGGILLSVTSANSWAVANCSFPAGSTQTETVPLSPPVISAGADIPVGTVLYQGSWLMKNTIMECQWAQADVGKSFWYSSSTLISNAPLPLSNLATGPFAGAVYQTNIPGIGVVISRSPDGNPIIPNRPAVTTDAENPMRQVANELGGALNFAGSTRYVSLIKTGPITPGSFTLSGANLPSVKTALEPPVNSHPGSVAVTGLPFTFYNINFQGTLRISSQTCTTPDVGVTLGSFDIREYFTRIGATTPWVDASINLTNCPTFYGFYNSTNTTKLMDYNTGQATVSTALNNSVGVRLAPTTSVIDAANGVMAIDSTVSGAASGVGIQLGWGDSSQAPTLFNLASEQSVVLPKDGSPTIRIPLAARYIQTAAAPTPGKANGKVVFTINYY</sequence>
<comment type="similarity">
    <text evidence="2">Belongs to the fimbrial protein family.</text>
</comment>
<evidence type="ECO:0000256" key="1">
    <source>
        <dbReference type="ARBA" id="ARBA00004561"/>
    </source>
</evidence>
<dbReference type="Gene3D" id="2.60.40.3310">
    <property type="match status" value="1"/>
</dbReference>
<dbReference type="PANTHER" id="PTHR33420">
    <property type="entry name" value="FIMBRIAL SUBUNIT ELFA-RELATED"/>
    <property type="match status" value="1"/>
</dbReference>
<dbReference type="InterPro" id="IPR036937">
    <property type="entry name" value="Adhesion_dom_fimbrial_sf"/>
</dbReference>
<evidence type="ECO:0000259" key="6">
    <source>
        <dbReference type="Pfam" id="PF00419"/>
    </source>
</evidence>
<dbReference type="GO" id="GO:0043709">
    <property type="term" value="P:cell adhesion involved in single-species biofilm formation"/>
    <property type="evidence" value="ECO:0007669"/>
    <property type="project" value="TreeGrafter"/>
</dbReference>
<keyword evidence="3 5" id="KW-0732">Signal</keyword>
<dbReference type="EMBL" id="LR134492">
    <property type="protein sequence ID" value="VEI64239.1"/>
    <property type="molecule type" value="Genomic_DNA"/>
</dbReference>
<dbReference type="PANTHER" id="PTHR33420:SF12">
    <property type="entry name" value="FIMBRIN-LIKE PROTEIN FIMI-RELATED"/>
    <property type="match status" value="1"/>
</dbReference>
<dbReference type="SUPFAM" id="SSF49401">
    <property type="entry name" value="Bacterial adhesins"/>
    <property type="match status" value="1"/>
</dbReference>
<dbReference type="GO" id="GO:0009289">
    <property type="term" value="C:pilus"/>
    <property type="evidence" value="ECO:0007669"/>
    <property type="project" value="UniProtKB-SubCell"/>
</dbReference>
<evidence type="ECO:0000256" key="3">
    <source>
        <dbReference type="ARBA" id="ARBA00022729"/>
    </source>
</evidence>
<name>A0A3S5F1H6_SERFO</name>
<evidence type="ECO:0000256" key="5">
    <source>
        <dbReference type="SAM" id="SignalP"/>
    </source>
</evidence>
<accession>A0A3S5F1H6</accession>
<dbReference type="InterPro" id="IPR050263">
    <property type="entry name" value="Bact_Fimbrial_Adh_Pro"/>
</dbReference>
<proteinExistence type="inferred from homology"/>
<dbReference type="Gene3D" id="2.60.40.1090">
    <property type="entry name" value="Fimbrial-type adhesion domain"/>
    <property type="match status" value="1"/>
</dbReference>